<proteinExistence type="inferred from homology"/>
<dbReference type="PROSITE" id="PS51273">
    <property type="entry name" value="GATASE_TYPE_1"/>
    <property type="match status" value="1"/>
</dbReference>
<evidence type="ECO:0000313" key="16">
    <source>
        <dbReference type="EMBL" id="KAH1174049.1"/>
    </source>
</evidence>
<dbReference type="GO" id="GO:0006189">
    <property type="term" value="P:'de novo' IMP biosynthetic process"/>
    <property type="evidence" value="ECO:0007669"/>
    <property type="project" value="InterPro"/>
</dbReference>
<evidence type="ECO:0000256" key="8">
    <source>
        <dbReference type="ARBA" id="ARBA00022840"/>
    </source>
</evidence>
<comment type="caution">
    <text evidence="16">The sequence shown here is derived from an EMBL/GenBank/DDBJ whole genome shotgun (WGS) entry which is preliminary data.</text>
</comment>
<protein>
    <recommendedName>
        <fullName evidence="3">phosphoribosylformylglycinamidine synthase</fullName>
        <ecNumber evidence="3">6.3.5.3</ecNumber>
    </recommendedName>
    <alternativeName>
        <fullName evidence="12">Formylglycinamide ribonucleotide amidotransferase</fullName>
    </alternativeName>
    <alternativeName>
        <fullName evidence="11">Formylglycinamide ribotide amidotransferase</fullName>
    </alternativeName>
</protein>
<sequence length="1233" mass="131981">MRTSQHMRTSFGLDLCSRQQIAPESRFGLFFLQVCEETAGQAMAVLHYYQRPGAESVPDSLLRSAQAVLGGVRALQRELCYNVSWTGALPPSPRETELLHWLFGCPLESGDVATESFLRPAPTDLLMEIGPRLSVSTAFSTNVVSVCRAAGLAGVGRVERSHRYLLQCAQRPTPAQEAALEAALSDRMTEQRYREPIRSFAVAARPAPTWHVDVLGGGRPALERASQELGLAFDAWDLDFYTELFRGFGRNPTSVECFDLAHRHWFFKGRLLVDGKEVAESLFASIMRTQESSNPNNVIKFSDNSSAIQGRAVWALWPCDPSRPSPFEKRRSTRHVIFTAETHNFPTGVAPFSGAATGTGGRIRDVQCTGRGAHVIAGTAGYGFGNLHIPGYPLPWEDPALPYPQNYAHPLQVALRASDGASDYGNKFGEPVLAGFARSFGQRLPDGRRREWIKPIMFSGGIGAMEASHVRKEPPEPGMQVVKVGGPVYRIGVGGSSASSIKVQGDNASELDFGAVQRGDPEMEQKMNRVLRGCVESGEANPVCSLHDQGAGGNGNVLKELSDPAGAVIYASRFQLGDPTLSVLEIWGAEYQESNALLLRPADAERLGRLGRRERCPVDVVGTVTGDGRIVLVDDLEAPVTDVGPGKPNGKRTPVDLQLETVLGRMPRKEFVLSRQRPALRPLRLPPGLSVGDALERVLRLPAVASKRYLTNKVDRSVTGLVAQQQCVGPLHTPLADVAVVALSPFERVGAATALGEQPLKGLVDPAAGARLAVGEALTNLVFARVTDLRDVKCSGNWMWAAKQAGEGAALVEACGAMCEVMAQLGVAVDGGKDSLSMAARVGTDVVMAPGTLVVSAYAVCPDITATVTPDLKCPDGKGALLYVGLGPERHRLGGSALAQCYAQLGDRCPDLESPGALAAAFRLTQRLLQESVLSAGHDVSDGGLVTCLLEMAFAGNCGLQAELVAPGASAQPGPRVAVLREEGSNGDREMVAAFVMAGFQDLCAGEVTLESFRGLAFVGGFSYADVLGSAKGWAASVTFNPRARAELEAFRRRRDTFSLGVCNGCQLMALLGWVGGESPRSDAADGAARPGVLLAPNDSGRFESRFVAVAVEESSAVMLRGMAGSTLGIWVAHGEGRMRFRSPEVLAAVTSGHLAPLRYADDQGQPTQQYPLNPNGSPLGVAALCSPDGRHLAMMPHPERCVLPWQWAWVPPAWRQTMEVSPWLRLFQNACE</sequence>
<evidence type="ECO:0000313" key="17">
    <source>
        <dbReference type="Proteomes" id="UP000827986"/>
    </source>
</evidence>
<dbReference type="CDD" id="cd02203">
    <property type="entry name" value="PurL_repeat1"/>
    <property type="match status" value="1"/>
</dbReference>
<dbReference type="Pfam" id="PF18076">
    <property type="entry name" value="FGAR-AT_N"/>
    <property type="match status" value="1"/>
</dbReference>
<keyword evidence="6" id="KW-0547">Nucleotide-binding</keyword>
<dbReference type="FunFam" id="3.30.1330.10:FF:000007">
    <property type="entry name" value="Phosphoribosylformylglycinamidine synthase, putative"/>
    <property type="match status" value="1"/>
</dbReference>
<dbReference type="InterPro" id="IPR029062">
    <property type="entry name" value="Class_I_gatase-like"/>
</dbReference>
<name>A0A9D3X559_9SAUR</name>
<dbReference type="GO" id="GO:0004642">
    <property type="term" value="F:phosphoribosylformylglycinamidine synthase activity"/>
    <property type="evidence" value="ECO:0007669"/>
    <property type="project" value="UniProtKB-EC"/>
</dbReference>
<feature type="non-terminal residue" evidence="16">
    <location>
        <position position="1"/>
    </location>
</feature>
<feature type="domain" description="Phosphoribosylformylglycinamidine synthase N-terminal" evidence="14">
    <location>
        <begin position="119"/>
        <end position="194"/>
    </location>
</feature>
<dbReference type="EMBL" id="JAHDVG010000481">
    <property type="protein sequence ID" value="KAH1174049.1"/>
    <property type="molecule type" value="Genomic_DNA"/>
</dbReference>
<dbReference type="GO" id="GO:0005524">
    <property type="term" value="F:ATP binding"/>
    <property type="evidence" value="ECO:0007669"/>
    <property type="project" value="UniProtKB-KW"/>
</dbReference>
<comment type="similarity">
    <text evidence="2">In the N-terminal section; belongs to the FGAMS family.</text>
</comment>
<dbReference type="Gene3D" id="3.30.1330.10">
    <property type="entry name" value="PurM-like, N-terminal domain"/>
    <property type="match status" value="2"/>
</dbReference>
<evidence type="ECO:0000256" key="12">
    <source>
        <dbReference type="ARBA" id="ARBA00032632"/>
    </source>
</evidence>
<keyword evidence="10" id="KW-0315">Glutamine amidotransferase</keyword>
<dbReference type="CDD" id="cd02204">
    <property type="entry name" value="PurL_repeat2"/>
    <property type="match status" value="1"/>
</dbReference>
<keyword evidence="9" id="KW-0460">Magnesium</keyword>
<keyword evidence="7" id="KW-0658">Purine biosynthesis</keyword>
<dbReference type="NCBIfam" id="TIGR01735">
    <property type="entry name" value="FGAM_synt"/>
    <property type="match status" value="1"/>
</dbReference>
<dbReference type="GO" id="GO:0046872">
    <property type="term" value="F:metal ion binding"/>
    <property type="evidence" value="ECO:0007669"/>
    <property type="project" value="UniProtKB-KW"/>
</dbReference>
<dbReference type="CDD" id="cd01740">
    <property type="entry name" value="GATase1_FGAR_AT"/>
    <property type="match status" value="1"/>
</dbReference>
<dbReference type="PANTHER" id="PTHR10099:SF1">
    <property type="entry name" value="PHOSPHORIBOSYLFORMYLGLYCINAMIDINE SYNTHASE"/>
    <property type="match status" value="1"/>
</dbReference>
<dbReference type="InterPro" id="IPR010918">
    <property type="entry name" value="PurM-like_C_dom"/>
</dbReference>
<evidence type="ECO:0000256" key="5">
    <source>
        <dbReference type="ARBA" id="ARBA00022723"/>
    </source>
</evidence>
<dbReference type="Gene3D" id="3.40.50.880">
    <property type="match status" value="1"/>
</dbReference>
<evidence type="ECO:0000256" key="11">
    <source>
        <dbReference type="ARBA" id="ARBA00029823"/>
    </source>
</evidence>
<evidence type="ECO:0000256" key="3">
    <source>
        <dbReference type="ARBA" id="ARBA00012747"/>
    </source>
</evidence>
<evidence type="ECO:0000256" key="7">
    <source>
        <dbReference type="ARBA" id="ARBA00022755"/>
    </source>
</evidence>
<organism evidence="16 17">
    <name type="scientific">Mauremys mutica</name>
    <name type="common">yellowpond turtle</name>
    <dbReference type="NCBI Taxonomy" id="74926"/>
    <lineage>
        <taxon>Eukaryota</taxon>
        <taxon>Metazoa</taxon>
        <taxon>Chordata</taxon>
        <taxon>Craniata</taxon>
        <taxon>Vertebrata</taxon>
        <taxon>Euteleostomi</taxon>
        <taxon>Archelosauria</taxon>
        <taxon>Testudinata</taxon>
        <taxon>Testudines</taxon>
        <taxon>Cryptodira</taxon>
        <taxon>Durocryptodira</taxon>
        <taxon>Testudinoidea</taxon>
        <taxon>Geoemydidae</taxon>
        <taxon>Geoemydinae</taxon>
        <taxon>Mauremys</taxon>
    </lineage>
</organism>
<dbReference type="Gene3D" id="1.10.8.750">
    <property type="entry name" value="Phosphoribosylformylglycinamidine synthase, linker domain"/>
    <property type="match status" value="1"/>
</dbReference>
<dbReference type="AlphaFoldDB" id="A0A9D3X559"/>
<feature type="domain" description="FGAR-AT PurM N-terminal-like" evidence="15">
    <location>
        <begin position="706"/>
        <end position="859"/>
    </location>
</feature>
<evidence type="ECO:0000259" key="14">
    <source>
        <dbReference type="Pfam" id="PF18076"/>
    </source>
</evidence>
<keyword evidence="8" id="KW-0067">ATP-binding</keyword>
<evidence type="ECO:0000256" key="2">
    <source>
        <dbReference type="ARBA" id="ARBA00008608"/>
    </source>
</evidence>
<dbReference type="Gene3D" id="3.90.650.10">
    <property type="entry name" value="PurM-like C-terminal domain"/>
    <property type="match status" value="1"/>
</dbReference>
<dbReference type="SUPFAM" id="SSF56042">
    <property type="entry name" value="PurM C-terminal domain-like"/>
    <property type="match status" value="2"/>
</dbReference>
<dbReference type="Proteomes" id="UP000827986">
    <property type="component" value="Unassembled WGS sequence"/>
</dbReference>
<dbReference type="InterPro" id="IPR036676">
    <property type="entry name" value="PurM-like_C_sf"/>
</dbReference>
<dbReference type="Pfam" id="PF22689">
    <property type="entry name" value="FGAR-AT_PurM_N-like"/>
    <property type="match status" value="1"/>
</dbReference>
<feature type="domain" description="PurM-like C-terminal" evidence="13">
    <location>
        <begin position="884"/>
        <end position="964"/>
    </location>
</feature>
<dbReference type="SUPFAM" id="SSF52317">
    <property type="entry name" value="Class I glutamine amidotransferase-like"/>
    <property type="match status" value="1"/>
</dbReference>
<dbReference type="SMART" id="SM01211">
    <property type="entry name" value="GATase_5"/>
    <property type="match status" value="1"/>
</dbReference>
<evidence type="ECO:0000259" key="15">
    <source>
        <dbReference type="Pfam" id="PF22689"/>
    </source>
</evidence>
<dbReference type="FunFam" id="3.30.1330.10:FF:000010">
    <property type="entry name" value="Phosphoribosylformylglycinamidine synthase"/>
    <property type="match status" value="1"/>
</dbReference>
<evidence type="ECO:0000256" key="10">
    <source>
        <dbReference type="ARBA" id="ARBA00022962"/>
    </source>
</evidence>
<dbReference type="Pfam" id="PF02769">
    <property type="entry name" value="AIRS_C"/>
    <property type="match status" value="2"/>
</dbReference>
<gene>
    <name evidence="16" type="ORF">KIL84_008443</name>
</gene>
<evidence type="ECO:0000256" key="6">
    <source>
        <dbReference type="ARBA" id="ARBA00022741"/>
    </source>
</evidence>
<comment type="pathway">
    <text evidence="1">Purine metabolism; IMP biosynthesis via de novo pathway; 5-amino-1-(5-phospho-D-ribosyl)imidazole from N(2)-formyl-N(1)-(5-phospho-D-ribosyl)glycinamide: step 1/2.</text>
</comment>
<evidence type="ECO:0000256" key="4">
    <source>
        <dbReference type="ARBA" id="ARBA00022598"/>
    </source>
</evidence>
<dbReference type="InterPro" id="IPR055181">
    <property type="entry name" value="FGAR-AT_PurM_N-like"/>
</dbReference>
<dbReference type="SUPFAM" id="SSF82697">
    <property type="entry name" value="PurS-like"/>
    <property type="match status" value="1"/>
</dbReference>
<evidence type="ECO:0000259" key="13">
    <source>
        <dbReference type="Pfam" id="PF02769"/>
    </source>
</evidence>
<dbReference type="PANTHER" id="PTHR10099">
    <property type="entry name" value="PHOSPHORIBOSYLFORMYLGLYCINAMIDINE SYNTHASE"/>
    <property type="match status" value="1"/>
</dbReference>
<accession>A0A9D3X559</accession>
<dbReference type="NCBIfam" id="NF003672">
    <property type="entry name" value="PRK05297.1"/>
    <property type="match status" value="1"/>
</dbReference>
<dbReference type="InterPro" id="IPR036604">
    <property type="entry name" value="PurS-like_sf"/>
</dbReference>
<feature type="domain" description="PurM-like C-terminal" evidence="13">
    <location>
        <begin position="476"/>
        <end position="634"/>
    </location>
</feature>
<keyword evidence="4" id="KW-0436">Ligase</keyword>
<evidence type="ECO:0000256" key="1">
    <source>
        <dbReference type="ARBA" id="ARBA00004920"/>
    </source>
</evidence>
<dbReference type="InterPro" id="IPR010073">
    <property type="entry name" value="PurL_large"/>
</dbReference>
<dbReference type="GO" id="GO:0005737">
    <property type="term" value="C:cytoplasm"/>
    <property type="evidence" value="ECO:0007669"/>
    <property type="project" value="TreeGrafter"/>
</dbReference>
<dbReference type="InterPro" id="IPR040707">
    <property type="entry name" value="FGAR-AT_N"/>
</dbReference>
<dbReference type="Pfam" id="PF13507">
    <property type="entry name" value="GATase_5"/>
    <property type="match status" value="1"/>
</dbReference>
<dbReference type="SUPFAM" id="SSF55326">
    <property type="entry name" value="PurM N-terminal domain-like"/>
    <property type="match status" value="2"/>
</dbReference>
<dbReference type="EC" id="6.3.5.3" evidence="3"/>
<dbReference type="FunFam" id="3.90.650.10:FF:000008">
    <property type="entry name" value="Phosphoribosylformylglycinamidine synthase"/>
    <property type="match status" value="1"/>
</dbReference>
<keyword evidence="5" id="KW-0479">Metal-binding</keyword>
<reference evidence="16" key="1">
    <citation type="submission" date="2021-09" db="EMBL/GenBank/DDBJ databases">
        <title>The genome of Mauremys mutica provides insights into the evolution of semi-aquatic lifestyle.</title>
        <authorList>
            <person name="Gong S."/>
            <person name="Gao Y."/>
        </authorList>
    </citation>
    <scope>NUCLEOTIDE SEQUENCE</scope>
    <source>
        <strain evidence="16">MM-2020</strain>
        <tissue evidence="16">Muscle</tissue>
    </source>
</reference>
<keyword evidence="17" id="KW-1185">Reference proteome</keyword>
<dbReference type="InterPro" id="IPR036921">
    <property type="entry name" value="PurM-like_N_sf"/>
</dbReference>
<evidence type="ECO:0000256" key="9">
    <source>
        <dbReference type="ARBA" id="ARBA00022842"/>
    </source>
</evidence>
<dbReference type="SUPFAM" id="SSF109736">
    <property type="entry name" value="FGAM synthase PurL, linker domain"/>
    <property type="match status" value="1"/>
</dbReference>